<keyword evidence="2" id="KW-1185">Reference proteome</keyword>
<gene>
    <name evidence="1" type="ORF">M989_01170</name>
</gene>
<comment type="caution">
    <text evidence="1">The sequence shown here is derived from an EMBL/GenBank/DDBJ whole genome shotgun (WGS) entry which is preliminary data.</text>
</comment>
<reference evidence="1 2" key="1">
    <citation type="submission" date="2016-04" db="EMBL/GenBank/DDBJ databases">
        <title>ATOL: Assembling a taxonomically balanced genome-scale reconstruction of the evolutionary history of the Enterobacteriaceae.</title>
        <authorList>
            <person name="Plunkett G.III."/>
            <person name="Neeno-Eckwall E.C."/>
            <person name="Glasner J.D."/>
            <person name="Perna N.T."/>
        </authorList>
    </citation>
    <scope>NUCLEOTIDE SEQUENCE [LARGE SCALE GENOMIC DNA]</scope>
    <source>
        <strain evidence="1 2">ATCC 51603</strain>
    </source>
</reference>
<evidence type="ECO:0000313" key="2">
    <source>
        <dbReference type="Proteomes" id="UP000078386"/>
    </source>
</evidence>
<dbReference type="AlphaFoldDB" id="A0A1B7K596"/>
<name>A0A1B7K596_9ENTR</name>
<accession>A0A1B7K596</accession>
<organism evidence="1 2">
    <name type="scientific">Kluyvera georgiana ATCC 51603</name>
    <dbReference type="NCBI Taxonomy" id="1354264"/>
    <lineage>
        <taxon>Bacteria</taxon>
        <taxon>Pseudomonadati</taxon>
        <taxon>Pseudomonadota</taxon>
        <taxon>Gammaproteobacteria</taxon>
        <taxon>Enterobacterales</taxon>
        <taxon>Enterobacteriaceae</taxon>
        <taxon>Kluyvera</taxon>
    </lineage>
</organism>
<dbReference type="EMBL" id="LXEU01000025">
    <property type="protein sequence ID" value="OAT55330.1"/>
    <property type="molecule type" value="Genomic_DNA"/>
</dbReference>
<sequence>MVYTQLNEQHHGLIYFQRFTKAEDCYKEQELIYISNNLMEGTVNRLYESRIRPNDFWSLYVMDNSSGHQIATRTAFIPEAGKHYVAIPYQGVVEIPQDLKLSESDNLDKVYEQYKDKPAKKWNVRDGVCKFWFAKMMGE</sequence>
<evidence type="ECO:0000313" key="1">
    <source>
        <dbReference type="EMBL" id="OAT55330.1"/>
    </source>
</evidence>
<dbReference type="Proteomes" id="UP000078386">
    <property type="component" value="Unassembled WGS sequence"/>
</dbReference>
<dbReference type="PATRIC" id="fig|1354264.4.peg.1216"/>
<protein>
    <submittedName>
        <fullName evidence="1">Uncharacterized protein</fullName>
    </submittedName>
</protein>
<proteinExistence type="predicted"/>